<dbReference type="GO" id="GO:0005737">
    <property type="term" value="C:cytoplasm"/>
    <property type="evidence" value="ECO:0007669"/>
    <property type="project" value="UniProtKB-SubCell"/>
</dbReference>
<dbReference type="GO" id="GO:0008817">
    <property type="term" value="F:corrinoid adenosyltransferase activity"/>
    <property type="evidence" value="ECO:0007669"/>
    <property type="project" value="UniProtKB-EC"/>
</dbReference>
<dbReference type="InterPro" id="IPR036451">
    <property type="entry name" value="CblAdoTrfase-like_sf"/>
</dbReference>
<keyword evidence="4" id="KW-0547">Nucleotide-binding</keyword>
<dbReference type="FunFam" id="1.20.1200.10:FF:000003">
    <property type="entry name" value="ATP:cob(I)alamin adenosyltransferase"/>
    <property type="match status" value="1"/>
</dbReference>
<dbReference type="KEGG" id="sawl:NGM29_11560"/>
<evidence type="ECO:0000313" key="7">
    <source>
        <dbReference type="EMBL" id="UTF52426.1"/>
    </source>
</evidence>
<proteinExistence type="predicted"/>
<evidence type="ECO:0000256" key="2">
    <source>
        <dbReference type="ARBA" id="ARBA00022490"/>
    </source>
</evidence>
<dbReference type="PANTHER" id="PTHR12213:SF0">
    <property type="entry name" value="CORRINOID ADENOSYLTRANSFERASE MMAB"/>
    <property type="match status" value="1"/>
</dbReference>
<evidence type="ECO:0000256" key="4">
    <source>
        <dbReference type="ARBA" id="ARBA00022741"/>
    </source>
</evidence>
<evidence type="ECO:0000256" key="3">
    <source>
        <dbReference type="ARBA" id="ARBA00022679"/>
    </source>
</evidence>
<dbReference type="EMBL" id="CP100355">
    <property type="protein sequence ID" value="UTF52426.1"/>
    <property type="molecule type" value="Genomic_DNA"/>
</dbReference>
<reference evidence="7" key="1">
    <citation type="submission" date="2022-06" db="EMBL/GenBank/DDBJ databases">
        <title>Diverse halophilic archaea isolated from saline environments.</title>
        <authorList>
            <person name="Cui H.-L."/>
        </authorList>
    </citation>
    <scope>NUCLEOTIDE SEQUENCE</scope>
    <source>
        <strain evidence="7">WLHS1</strain>
    </source>
</reference>
<dbReference type="Gene3D" id="1.20.1200.10">
    <property type="entry name" value="Cobalamin adenosyltransferase-like"/>
    <property type="match status" value="1"/>
</dbReference>
<keyword evidence="5" id="KW-0067">ATP-binding</keyword>
<dbReference type="AlphaFoldDB" id="A0A9E7N7S0"/>
<dbReference type="GO" id="GO:0005524">
    <property type="term" value="F:ATP binding"/>
    <property type="evidence" value="ECO:0007669"/>
    <property type="project" value="UniProtKB-KW"/>
</dbReference>
<protein>
    <submittedName>
        <fullName evidence="7">Cob(I)yrinic acid a,c-diamide adenosyltransferase</fullName>
        <ecNumber evidence="7">2.5.1.17</ecNumber>
    </submittedName>
</protein>
<dbReference type="PANTHER" id="PTHR12213">
    <property type="entry name" value="CORRINOID ADENOSYLTRANSFERASE"/>
    <property type="match status" value="1"/>
</dbReference>
<evidence type="ECO:0000256" key="1">
    <source>
        <dbReference type="ARBA" id="ARBA00004496"/>
    </source>
</evidence>
<dbReference type="SUPFAM" id="SSF89028">
    <property type="entry name" value="Cobalamin adenosyltransferase-like"/>
    <property type="match status" value="1"/>
</dbReference>
<dbReference type="InterPro" id="IPR016030">
    <property type="entry name" value="CblAdoTrfase-like"/>
</dbReference>
<organism evidence="7 8">
    <name type="scientific">Natronosalvus rutilus</name>
    <dbReference type="NCBI Taxonomy" id="2953753"/>
    <lineage>
        <taxon>Archaea</taxon>
        <taxon>Methanobacteriati</taxon>
        <taxon>Methanobacteriota</taxon>
        <taxon>Stenosarchaea group</taxon>
        <taxon>Halobacteria</taxon>
        <taxon>Halobacteriales</taxon>
        <taxon>Natrialbaceae</taxon>
        <taxon>Natronosalvus</taxon>
    </lineage>
</organism>
<dbReference type="GeneID" id="73290692"/>
<gene>
    <name evidence="7" type="ORF">NGM29_11560</name>
</gene>
<dbReference type="InterPro" id="IPR029499">
    <property type="entry name" value="PduO-typ"/>
</dbReference>
<sequence>MPIYTGRGDDGGTDLRDMTRVSKTDPRIEAYGTVDELNALLGTIRPTGHADVDEQLRTVQNHLHVVQADFANPDPDLDSDDNDGDGDPVITQDHVTTIETWIDDHDDDLEPLRSFILPSGGESGARLHHARAVCRRAERRAVALADAEPDAVNESAVQYLNRLSDGLFTLARVVNQRDGEGEETPTY</sequence>
<dbReference type="Pfam" id="PF01923">
    <property type="entry name" value="Cob_adeno_trans"/>
    <property type="match status" value="1"/>
</dbReference>
<evidence type="ECO:0000256" key="5">
    <source>
        <dbReference type="ARBA" id="ARBA00022840"/>
    </source>
</evidence>
<feature type="domain" description="Cobalamin adenosyltransferase-like" evidence="6">
    <location>
        <begin position="3"/>
        <end position="174"/>
    </location>
</feature>
<keyword evidence="3 7" id="KW-0808">Transferase</keyword>
<dbReference type="NCBIfam" id="TIGR00636">
    <property type="entry name" value="PduO_Nterm"/>
    <property type="match status" value="1"/>
</dbReference>
<evidence type="ECO:0000313" key="8">
    <source>
        <dbReference type="Proteomes" id="UP001056855"/>
    </source>
</evidence>
<dbReference type="RefSeq" id="WP_254156349.1">
    <property type="nucleotide sequence ID" value="NZ_CP100355.1"/>
</dbReference>
<evidence type="ECO:0000259" key="6">
    <source>
        <dbReference type="Pfam" id="PF01923"/>
    </source>
</evidence>
<dbReference type="EC" id="2.5.1.17" evidence="7"/>
<dbReference type="Proteomes" id="UP001056855">
    <property type="component" value="Chromosome"/>
</dbReference>
<accession>A0A9E7N7S0</accession>
<keyword evidence="8" id="KW-1185">Reference proteome</keyword>
<name>A0A9E7N7S0_9EURY</name>
<keyword evidence="2" id="KW-0963">Cytoplasm</keyword>
<comment type="subcellular location">
    <subcellularLocation>
        <location evidence="1">Cytoplasm</location>
    </subcellularLocation>
</comment>